<name>A0A429Y7A1_9BACI</name>
<evidence type="ECO:0000313" key="1">
    <source>
        <dbReference type="EMBL" id="RST77306.1"/>
    </source>
</evidence>
<gene>
    <name evidence="1" type="ORF">D4T97_002105</name>
</gene>
<sequence>MKPPLKFALYSTLYISEEGIWEYEIYEKLKGHYNPRALSKLRSILLELHNKSWTDEVDAEVYGETIFRKYKLQERHREFVEYQLSPLKIVKELGLDSINEKGGVSHERAFARSN</sequence>
<comment type="caution">
    <text evidence="1">The sequence shown here is derived from an EMBL/GenBank/DDBJ whole genome shotgun (WGS) entry which is preliminary data.</text>
</comment>
<protein>
    <submittedName>
        <fullName evidence="1">Uncharacterized protein</fullName>
    </submittedName>
</protein>
<dbReference type="Proteomes" id="UP000287156">
    <property type="component" value="Unassembled WGS sequence"/>
</dbReference>
<dbReference type="OrthoDB" id="2990675at2"/>
<accession>A0A429Y7A1</accession>
<keyword evidence="2" id="KW-1185">Reference proteome</keyword>
<dbReference type="RefSeq" id="WP_126047181.1">
    <property type="nucleotide sequence ID" value="NZ_QYTV02000001.1"/>
</dbReference>
<dbReference type="AlphaFoldDB" id="A0A429Y7A1"/>
<proteinExistence type="predicted"/>
<organism evidence="1 2">
    <name type="scientific">Siminovitchia acidinfaciens</name>
    <dbReference type="NCBI Taxonomy" id="2321395"/>
    <lineage>
        <taxon>Bacteria</taxon>
        <taxon>Bacillati</taxon>
        <taxon>Bacillota</taxon>
        <taxon>Bacilli</taxon>
        <taxon>Bacillales</taxon>
        <taxon>Bacillaceae</taxon>
        <taxon>Siminovitchia</taxon>
    </lineage>
</organism>
<dbReference type="EMBL" id="QYTV02000001">
    <property type="protein sequence ID" value="RST77306.1"/>
    <property type="molecule type" value="Genomic_DNA"/>
</dbReference>
<evidence type="ECO:0000313" key="2">
    <source>
        <dbReference type="Proteomes" id="UP000287156"/>
    </source>
</evidence>
<reference evidence="1" key="1">
    <citation type="submission" date="2018-12" db="EMBL/GenBank/DDBJ databases">
        <authorList>
            <person name="Sun L."/>
            <person name="Chen Z."/>
        </authorList>
    </citation>
    <scope>NUCLEOTIDE SEQUENCE [LARGE SCALE GENOMIC DNA]</scope>
    <source>
        <strain evidence="1">3-2-2</strain>
    </source>
</reference>